<evidence type="ECO:0000313" key="3">
    <source>
        <dbReference type="Proteomes" id="UP000466619"/>
    </source>
</evidence>
<sequence length="52" mass="5558">MKSSILVFVVFCSVVSGSQAADIADQQLIHQQARQQALEAQLAPPPAEVHLS</sequence>
<name>A0ABX0AM07_9GAMM</name>
<feature type="signal peptide" evidence="1">
    <location>
        <begin position="1"/>
        <end position="20"/>
    </location>
</feature>
<feature type="chain" id="PRO_5046835626" evidence="1">
    <location>
        <begin position="21"/>
        <end position="52"/>
    </location>
</feature>
<evidence type="ECO:0000256" key="1">
    <source>
        <dbReference type="SAM" id="SignalP"/>
    </source>
</evidence>
<comment type="caution">
    <text evidence="2">The sequence shown here is derived from an EMBL/GenBank/DDBJ whole genome shotgun (WGS) entry which is preliminary data.</text>
</comment>
<proteinExistence type="predicted"/>
<feature type="non-terminal residue" evidence="2">
    <location>
        <position position="52"/>
    </location>
</feature>
<protein>
    <submittedName>
        <fullName evidence="2">Hemolysin secretion/activation protein</fullName>
    </submittedName>
</protein>
<keyword evidence="1" id="KW-0732">Signal</keyword>
<gene>
    <name evidence="2" type="ORF">GPY48_04160</name>
</gene>
<keyword evidence="3" id="KW-1185">Reference proteome</keyword>
<organism evidence="2 3">
    <name type="scientific">Photorhabdus bodei</name>
    <dbReference type="NCBI Taxonomy" id="2029681"/>
    <lineage>
        <taxon>Bacteria</taxon>
        <taxon>Pseudomonadati</taxon>
        <taxon>Pseudomonadota</taxon>
        <taxon>Gammaproteobacteria</taxon>
        <taxon>Enterobacterales</taxon>
        <taxon>Morganellaceae</taxon>
        <taxon>Photorhabdus</taxon>
    </lineage>
</organism>
<reference evidence="2 3" key="1">
    <citation type="submission" date="2019-12" db="EMBL/GenBank/DDBJ databases">
        <title>Engineering Photorhabdus to improve their lethality against agricultural pests.</title>
        <authorList>
            <person name="Machado R.A.R."/>
        </authorList>
    </citation>
    <scope>NUCLEOTIDE SEQUENCE [LARGE SCALE GENOMIC DNA]</scope>
    <source>
        <strain evidence="2 3">M-CN4</strain>
    </source>
</reference>
<evidence type="ECO:0000313" key="2">
    <source>
        <dbReference type="EMBL" id="NDL02481.1"/>
    </source>
</evidence>
<accession>A0ABX0AM07</accession>
<dbReference type="Proteomes" id="UP000466619">
    <property type="component" value="Unassembled WGS sequence"/>
</dbReference>
<dbReference type="EMBL" id="WSFC01000006">
    <property type="protein sequence ID" value="NDL02481.1"/>
    <property type="molecule type" value="Genomic_DNA"/>
</dbReference>